<sequence length="300" mass="33069">MLVKNIIAYSACLCISSLSAEKSGAYVEGGFQYSNFSGTNATIHTSYPTYTAYITKPNGHGQIVREAIRILGSPGSATITTYNGNLYGIDLQVGYKQFFGRKKHFGLRYYGIFSGQGGNSSAIVGSIINQPSANLFYGVGIDTLFNFYEKHNRTFGIFAGIMIGGSSWIMGKSTAPDDCQWTTTNSDGASTCATMNQFYAQEAKSINNHTNSPTNPSGETATFSPTFVQFIFNVGLRTNFTKHQGFEFGVRIPTIDDPYFTIKRNTIGVNPNWLTGGKNSKETIVFRRNVSLYWNYVFNF</sequence>
<dbReference type="AlphaFoldDB" id="A0A1M4NH52"/>
<protein>
    <submittedName>
        <fullName evidence="1">OMP1494</fullName>
    </submittedName>
</protein>
<gene>
    <name evidence="1" type="primary">omp1494</name>
</gene>
<reference evidence="1" key="1">
    <citation type="submission" date="2016-10" db="EMBL/GenBank/DDBJ databases">
        <title>Proteomic and phylogenetic analysis of the outer membrane protein repertoire of gastric Helicobacter species.</title>
        <authorList>
            <person name="Joosten M."/>
        </authorList>
    </citation>
    <scope>NUCLEOTIDE SEQUENCE</scope>
    <source>
        <strain evidence="1">DS1</strain>
    </source>
</reference>
<organism evidence="1">
    <name type="scientific">Helicobacter felis</name>
    <dbReference type="NCBI Taxonomy" id="214"/>
    <lineage>
        <taxon>Bacteria</taxon>
        <taxon>Pseudomonadati</taxon>
        <taxon>Campylobacterota</taxon>
        <taxon>Epsilonproteobacteria</taxon>
        <taxon>Campylobacterales</taxon>
        <taxon>Helicobacteraceae</taxon>
        <taxon>Helicobacter</taxon>
    </lineage>
</organism>
<proteinExistence type="predicted"/>
<name>A0A1M4NH52_HELFE</name>
<dbReference type="PRINTS" id="PR01776">
    <property type="entry name" value="HPOMPFAMILY"/>
</dbReference>
<evidence type="ECO:0000313" key="1">
    <source>
        <dbReference type="EMBL" id="SFZ71312.1"/>
    </source>
</evidence>
<dbReference type="InterPro" id="IPR002718">
    <property type="entry name" value="OMP_Helicobacter"/>
</dbReference>
<dbReference type="Pfam" id="PF01856">
    <property type="entry name" value="HP_OMP"/>
    <property type="match status" value="1"/>
</dbReference>
<accession>A0A1M4NH52</accession>
<dbReference type="EMBL" id="LT633150">
    <property type="protein sequence ID" value="SFZ71312.1"/>
    <property type="molecule type" value="Genomic_DNA"/>
</dbReference>
<dbReference type="RefSeq" id="WP_104683125.1">
    <property type="nucleotide sequence ID" value="NZ_FZKY01000081.1"/>
</dbReference>